<dbReference type="PROSITE" id="PS50995">
    <property type="entry name" value="HTH_MARR_2"/>
    <property type="match status" value="1"/>
</dbReference>
<dbReference type="Pfam" id="PF12802">
    <property type="entry name" value="MarR_2"/>
    <property type="match status" value="1"/>
</dbReference>
<dbReference type="SUPFAM" id="SSF46785">
    <property type="entry name" value="Winged helix' DNA-binding domain"/>
    <property type="match status" value="1"/>
</dbReference>
<dbReference type="EMBL" id="BSSA01000015">
    <property type="protein sequence ID" value="GLW72135.1"/>
    <property type="molecule type" value="Genomic_DNA"/>
</dbReference>
<dbReference type="SMART" id="SM00347">
    <property type="entry name" value="HTH_MARR"/>
    <property type="match status" value="1"/>
</dbReference>
<dbReference type="AlphaFoldDB" id="A0A9W6Q893"/>
<dbReference type="RefSeq" id="WP_285737858.1">
    <property type="nucleotide sequence ID" value="NZ_BSSA01000015.1"/>
</dbReference>
<dbReference type="PANTHER" id="PTHR33164">
    <property type="entry name" value="TRANSCRIPTIONAL REGULATOR, MARR FAMILY"/>
    <property type="match status" value="1"/>
</dbReference>
<evidence type="ECO:0000313" key="3">
    <source>
        <dbReference type="Proteomes" id="UP001165041"/>
    </source>
</evidence>
<dbReference type="InterPro" id="IPR036390">
    <property type="entry name" value="WH_DNA-bd_sf"/>
</dbReference>
<sequence>MLLVNDVKWVETLSFRFGVLGALIADRYAQALAEHGLKLKHVGLLGALDTAPGASQLEIAKLMRVAPSLVVSLADHLEAAGAIERLRDPADRRRQVLSLTDRGRDLLARCTARALALDAELTEGLTPAQRAALTAAFDRLAAAHGLPVRERPVREQPDADPR</sequence>
<gene>
    <name evidence="2" type="ORF">Kpho02_44340</name>
</gene>
<proteinExistence type="predicted"/>
<reference evidence="2" key="1">
    <citation type="submission" date="2023-02" db="EMBL/GenBank/DDBJ databases">
        <title>Kitasatospora phosalacinea NBRC 14627.</title>
        <authorList>
            <person name="Ichikawa N."/>
            <person name="Sato H."/>
            <person name="Tonouchi N."/>
        </authorList>
    </citation>
    <scope>NUCLEOTIDE SEQUENCE</scope>
    <source>
        <strain evidence="2">NBRC 14627</strain>
    </source>
</reference>
<dbReference type="GO" id="GO:0006950">
    <property type="term" value="P:response to stress"/>
    <property type="evidence" value="ECO:0007669"/>
    <property type="project" value="TreeGrafter"/>
</dbReference>
<dbReference type="Gene3D" id="1.10.10.10">
    <property type="entry name" value="Winged helix-like DNA-binding domain superfamily/Winged helix DNA-binding domain"/>
    <property type="match status" value="1"/>
</dbReference>
<organism evidence="2 3">
    <name type="scientific">Kitasatospora phosalacinea</name>
    <dbReference type="NCBI Taxonomy" id="2065"/>
    <lineage>
        <taxon>Bacteria</taxon>
        <taxon>Bacillati</taxon>
        <taxon>Actinomycetota</taxon>
        <taxon>Actinomycetes</taxon>
        <taxon>Kitasatosporales</taxon>
        <taxon>Streptomycetaceae</taxon>
        <taxon>Kitasatospora</taxon>
    </lineage>
</organism>
<feature type="domain" description="HTH marR-type" evidence="1">
    <location>
        <begin position="1"/>
        <end position="142"/>
    </location>
</feature>
<dbReference type="GO" id="GO:0003700">
    <property type="term" value="F:DNA-binding transcription factor activity"/>
    <property type="evidence" value="ECO:0007669"/>
    <property type="project" value="InterPro"/>
</dbReference>
<dbReference type="PRINTS" id="PR00598">
    <property type="entry name" value="HTHMARR"/>
</dbReference>
<dbReference type="PANTHER" id="PTHR33164:SF43">
    <property type="entry name" value="HTH-TYPE TRANSCRIPTIONAL REPRESSOR YETL"/>
    <property type="match status" value="1"/>
</dbReference>
<dbReference type="InterPro" id="IPR036388">
    <property type="entry name" value="WH-like_DNA-bd_sf"/>
</dbReference>
<accession>A0A9W6Q893</accession>
<dbReference type="InterPro" id="IPR039422">
    <property type="entry name" value="MarR/SlyA-like"/>
</dbReference>
<protein>
    <recommendedName>
        <fullName evidence="1">HTH marR-type domain-containing protein</fullName>
    </recommendedName>
</protein>
<evidence type="ECO:0000259" key="1">
    <source>
        <dbReference type="PROSITE" id="PS50995"/>
    </source>
</evidence>
<dbReference type="Proteomes" id="UP001165041">
    <property type="component" value="Unassembled WGS sequence"/>
</dbReference>
<dbReference type="InterPro" id="IPR000835">
    <property type="entry name" value="HTH_MarR-typ"/>
</dbReference>
<name>A0A9W6Q893_9ACTN</name>
<evidence type="ECO:0000313" key="2">
    <source>
        <dbReference type="EMBL" id="GLW72135.1"/>
    </source>
</evidence>
<comment type="caution">
    <text evidence="2">The sequence shown here is derived from an EMBL/GenBank/DDBJ whole genome shotgun (WGS) entry which is preliminary data.</text>
</comment>